<reference evidence="3" key="1">
    <citation type="submission" date="2020-05" db="UniProtKB">
        <authorList>
            <consortium name="EnsemblMetazoa"/>
        </authorList>
    </citation>
    <scope>IDENTIFICATION</scope>
    <source>
        <strain evidence="3">BB02</strain>
    </source>
</reference>
<dbReference type="KEGG" id="bgt:106076135"/>
<keyword evidence="2" id="KW-0472">Membrane</keyword>
<organism evidence="3 4">
    <name type="scientific">Biomphalaria glabrata</name>
    <name type="common">Bloodfluke planorb</name>
    <name type="synonym">Freshwater snail</name>
    <dbReference type="NCBI Taxonomy" id="6526"/>
    <lineage>
        <taxon>Eukaryota</taxon>
        <taxon>Metazoa</taxon>
        <taxon>Spiralia</taxon>
        <taxon>Lophotrochozoa</taxon>
        <taxon>Mollusca</taxon>
        <taxon>Gastropoda</taxon>
        <taxon>Heterobranchia</taxon>
        <taxon>Euthyneura</taxon>
        <taxon>Panpulmonata</taxon>
        <taxon>Hygrophila</taxon>
        <taxon>Lymnaeoidea</taxon>
        <taxon>Planorbidae</taxon>
        <taxon>Biomphalaria</taxon>
    </lineage>
</organism>
<feature type="transmembrane region" description="Helical" evidence="2">
    <location>
        <begin position="82"/>
        <end position="101"/>
    </location>
</feature>
<evidence type="ECO:0000256" key="1">
    <source>
        <dbReference type="SAM" id="MobiDB-lite"/>
    </source>
</evidence>
<dbReference type="RefSeq" id="XP_013092451.2">
    <property type="nucleotide sequence ID" value="XM_013236997.2"/>
</dbReference>
<dbReference type="VEuPathDB" id="VectorBase:BGLB026726"/>
<proteinExistence type="predicted"/>
<dbReference type="AlphaFoldDB" id="A0A2C9L473"/>
<feature type="region of interest" description="Disordered" evidence="1">
    <location>
        <begin position="132"/>
        <end position="165"/>
    </location>
</feature>
<feature type="transmembrane region" description="Helical" evidence="2">
    <location>
        <begin position="37"/>
        <end position="54"/>
    </location>
</feature>
<evidence type="ECO:0000256" key="2">
    <source>
        <dbReference type="SAM" id="Phobius"/>
    </source>
</evidence>
<evidence type="ECO:0000313" key="3">
    <source>
        <dbReference type="EnsemblMetazoa" id="BGLB026726-PA"/>
    </source>
</evidence>
<keyword evidence="2" id="KW-0812">Transmembrane</keyword>
<keyword evidence="2" id="KW-1133">Transmembrane helix</keyword>
<sequence length="165" mass="19110">MTNCGRKRKDSRNPPEDPERFVVNWFNEIMRVLERPTIAIATFIIGVGFIVLASKQVRWSVDFLEKYGIVSPSKEENALDNLKFLAVFLFVWINIVLVSYLKNLLLHAYQVAERWFTKAKIVVQKISENELEETKKKQQPTAPPPPPQQQNQQHHSRGRSSGNHN</sequence>
<gene>
    <name evidence="3" type="primary">106076135</name>
</gene>
<accession>A0A2C9L473</accession>
<dbReference type="Proteomes" id="UP000076420">
    <property type="component" value="Unassembled WGS sequence"/>
</dbReference>
<name>A0A2C9L473_BIOGL</name>
<dbReference type="EnsemblMetazoa" id="BGLB026726-RA">
    <property type="protein sequence ID" value="BGLB026726-PA"/>
    <property type="gene ID" value="BGLB026726"/>
</dbReference>
<evidence type="ECO:0000313" key="4">
    <source>
        <dbReference type="Proteomes" id="UP000076420"/>
    </source>
</evidence>
<dbReference type="OrthoDB" id="10291533at2759"/>
<protein>
    <submittedName>
        <fullName evidence="3">Uncharacterized protein</fullName>
    </submittedName>
</protein>
<dbReference type="VEuPathDB" id="VectorBase:BGLAX_039687"/>